<feature type="compositionally biased region" description="Polar residues" evidence="2">
    <location>
        <begin position="687"/>
        <end position="699"/>
    </location>
</feature>
<comment type="similarity">
    <text evidence="1">Belongs to the intimin/invasin family.</text>
</comment>
<dbReference type="Proteomes" id="UP000321039">
    <property type="component" value="Unassembled WGS sequence"/>
</dbReference>
<sequence>MITRFATLFSRLAALVAITALMTACGGGGGGGGGGFIDGPGDGGTEDAYFLTLTLEDADGNPTNTVSTSRPMTLRVKVSRRSANGAAISDALVSAQADLGTLTPATALSNSEGFAVFTLEAGSDRGAGAITASVTNDDGVETTQTLNYQVGSPGLRLGHFEDGLFIENEIGVNPGTDLVYRGSAELFVDIVDENGERVTSTESVTLRSNCLATGKAELDPASPLETSTGSATTTFTAIDCAGDDEITATLSGSSGTAFVTLSIGSPRANSLTFVSADPDLIVLKGTGGGANRQESSIVTFRVVDSSNNPLPDVDVNFSLTTSIGGLALTPSSDTSDDDGLVQVTLLSGDVATAVRVIASVLAGDGTGQTLSTVSDILTVSTGLPDQNSISLSVTEGFVVENGFSVDGIERTINVRMADKFNNPVPDGTSAVFTTEYGSIDPSCTTTNGGCSVTWRSQAPRYPTLPDTRNAVITIDSTGPVVGDLGPVRGGRSTILVTAIGEESFIDRNGNGIMDEAEQDLFDNLPEAFIDHNENGLFDPARAACEGSSSIACISGAEEIFVDFNNDNRYNSNTNPAWYNGLLCPPEGDGVWCSRSLLNVRASTTLILSAGEAFGWFFDLTRNGSSVTSVSEGNNYFFNIADIFNNRPPADSTITVEAEGGCILASQEEVTVPNNTSYGAFSVPVSISTESGDNEGSQSPVGCPTETGRGTITITLNLQEGTSPAPATYNCSWVNNAPAPAQADPNNPTCN</sequence>
<keyword evidence="3" id="KW-0732">Signal</keyword>
<comment type="caution">
    <text evidence="5">The sequence shown here is derived from an EMBL/GenBank/DDBJ whole genome shotgun (WGS) entry which is preliminary data.</text>
</comment>
<dbReference type="InterPro" id="IPR008964">
    <property type="entry name" value="Invasin/intimin_cell_adhesion"/>
</dbReference>
<name>A0A5C8ZX87_9GAMM</name>
<dbReference type="EMBL" id="VRZA01000005">
    <property type="protein sequence ID" value="TXS92180.1"/>
    <property type="molecule type" value="Genomic_DNA"/>
</dbReference>
<feature type="signal peptide" evidence="3">
    <location>
        <begin position="1"/>
        <end position="26"/>
    </location>
</feature>
<feature type="domain" description="Big-1" evidence="4">
    <location>
        <begin position="290"/>
        <end position="369"/>
    </location>
</feature>
<dbReference type="Pfam" id="PF02369">
    <property type="entry name" value="Big_1"/>
    <property type="match status" value="1"/>
</dbReference>
<gene>
    <name evidence="5" type="ORF">FV139_15825</name>
</gene>
<feature type="region of interest" description="Disordered" evidence="2">
    <location>
        <begin position="687"/>
        <end position="706"/>
    </location>
</feature>
<evidence type="ECO:0000259" key="4">
    <source>
        <dbReference type="Pfam" id="PF02369"/>
    </source>
</evidence>
<dbReference type="AlphaFoldDB" id="A0A5C8ZX87"/>
<accession>A0A5C8ZX87</accession>
<feature type="chain" id="PRO_5022855868" description="Big-1 domain-containing protein" evidence="3">
    <location>
        <begin position="27"/>
        <end position="750"/>
    </location>
</feature>
<dbReference type="InterPro" id="IPR003344">
    <property type="entry name" value="Big_1_dom"/>
</dbReference>
<organism evidence="5 6">
    <name type="scientific">Parahaliea maris</name>
    <dbReference type="NCBI Taxonomy" id="2716870"/>
    <lineage>
        <taxon>Bacteria</taxon>
        <taxon>Pseudomonadati</taxon>
        <taxon>Pseudomonadota</taxon>
        <taxon>Gammaproteobacteria</taxon>
        <taxon>Cellvibrionales</taxon>
        <taxon>Halieaceae</taxon>
        <taxon>Parahaliea</taxon>
    </lineage>
</organism>
<dbReference type="SUPFAM" id="SSF49373">
    <property type="entry name" value="Invasin/intimin cell-adhesion fragments"/>
    <property type="match status" value="2"/>
</dbReference>
<dbReference type="RefSeq" id="WP_148069419.1">
    <property type="nucleotide sequence ID" value="NZ_VRZA01000005.1"/>
</dbReference>
<evidence type="ECO:0000313" key="6">
    <source>
        <dbReference type="Proteomes" id="UP000321039"/>
    </source>
</evidence>
<dbReference type="Gene3D" id="2.60.40.10">
    <property type="entry name" value="Immunoglobulins"/>
    <property type="match status" value="3"/>
</dbReference>
<evidence type="ECO:0000313" key="5">
    <source>
        <dbReference type="EMBL" id="TXS92180.1"/>
    </source>
</evidence>
<keyword evidence="6" id="KW-1185">Reference proteome</keyword>
<reference evidence="5 6" key="1">
    <citation type="submission" date="2019-08" db="EMBL/GenBank/DDBJ databases">
        <title>Parahaliea maris sp. nov., isolated from the surface seawater.</title>
        <authorList>
            <person name="Liu Y."/>
        </authorList>
    </citation>
    <scope>NUCLEOTIDE SEQUENCE [LARGE SCALE GENOMIC DNA]</scope>
    <source>
        <strain evidence="5 6">HSLHS9</strain>
    </source>
</reference>
<proteinExistence type="inferred from homology"/>
<evidence type="ECO:0000256" key="2">
    <source>
        <dbReference type="SAM" id="MobiDB-lite"/>
    </source>
</evidence>
<protein>
    <recommendedName>
        <fullName evidence="4">Big-1 domain-containing protein</fullName>
    </recommendedName>
</protein>
<evidence type="ECO:0000256" key="1">
    <source>
        <dbReference type="ARBA" id="ARBA00010116"/>
    </source>
</evidence>
<dbReference type="InterPro" id="IPR013783">
    <property type="entry name" value="Ig-like_fold"/>
</dbReference>
<evidence type="ECO:0000256" key="3">
    <source>
        <dbReference type="SAM" id="SignalP"/>
    </source>
</evidence>
<dbReference type="PROSITE" id="PS51257">
    <property type="entry name" value="PROKAR_LIPOPROTEIN"/>
    <property type="match status" value="1"/>
</dbReference>